<dbReference type="EMBL" id="JBHSON010000027">
    <property type="protein sequence ID" value="MFC5747995.1"/>
    <property type="molecule type" value="Genomic_DNA"/>
</dbReference>
<dbReference type="Pfam" id="PF03466">
    <property type="entry name" value="LysR_substrate"/>
    <property type="match status" value="1"/>
</dbReference>
<comment type="similarity">
    <text evidence="1">Belongs to the LysR transcriptional regulatory family.</text>
</comment>
<name>A0ABW1A4G7_9ACTN</name>
<proteinExistence type="inferred from homology"/>
<evidence type="ECO:0000313" key="6">
    <source>
        <dbReference type="EMBL" id="MFC5747995.1"/>
    </source>
</evidence>
<evidence type="ECO:0000259" key="5">
    <source>
        <dbReference type="PROSITE" id="PS50931"/>
    </source>
</evidence>
<dbReference type="RefSeq" id="WP_378283628.1">
    <property type="nucleotide sequence ID" value="NZ_JBHSON010000027.1"/>
</dbReference>
<dbReference type="SUPFAM" id="SSF53850">
    <property type="entry name" value="Periplasmic binding protein-like II"/>
    <property type="match status" value="1"/>
</dbReference>
<evidence type="ECO:0000256" key="4">
    <source>
        <dbReference type="ARBA" id="ARBA00023163"/>
    </source>
</evidence>
<dbReference type="InterPro" id="IPR036390">
    <property type="entry name" value="WH_DNA-bd_sf"/>
</dbReference>
<keyword evidence="2" id="KW-0805">Transcription regulation</keyword>
<keyword evidence="4" id="KW-0804">Transcription</keyword>
<dbReference type="InterPro" id="IPR005119">
    <property type="entry name" value="LysR_subst-bd"/>
</dbReference>
<reference evidence="7" key="1">
    <citation type="journal article" date="2019" name="Int. J. Syst. Evol. Microbiol.">
        <title>The Global Catalogue of Microorganisms (GCM) 10K type strain sequencing project: providing services to taxonomists for standard genome sequencing and annotation.</title>
        <authorList>
            <consortium name="The Broad Institute Genomics Platform"/>
            <consortium name="The Broad Institute Genome Sequencing Center for Infectious Disease"/>
            <person name="Wu L."/>
            <person name="Ma J."/>
        </authorList>
    </citation>
    <scope>NUCLEOTIDE SEQUENCE [LARGE SCALE GENOMIC DNA]</scope>
    <source>
        <strain evidence="7">KCTC 42087</strain>
    </source>
</reference>
<dbReference type="Proteomes" id="UP001596074">
    <property type="component" value="Unassembled WGS sequence"/>
</dbReference>
<evidence type="ECO:0000256" key="2">
    <source>
        <dbReference type="ARBA" id="ARBA00023015"/>
    </source>
</evidence>
<dbReference type="InterPro" id="IPR036388">
    <property type="entry name" value="WH-like_DNA-bd_sf"/>
</dbReference>
<dbReference type="Pfam" id="PF00126">
    <property type="entry name" value="HTH_1"/>
    <property type="match status" value="1"/>
</dbReference>
<keyword evidence="7" id="KW-1185">Reference proteome</keyword>
<evidence type="ECO:0000313" key="7">
    <source>
        <dbReference type="Proteomes" id="UP001596074"/>
    </source>
</evidence>
<dbReference type="Gene3D" id="1.10.10.10">
    <property type="entry name" value="Winged helix-like DNA-binding domain superfamily/Winged helix DNA-binding domain"/>
    <property type="match status" value="1"/>
</dbReference>
<dbReference type="PROSITE" id="PS50931">
    <property type="entry name" value="HTH_LYSR"/>
    <property type="match status" value="1"/>
</dbReference>
<organism evidence="6 7">
    <name type="scientific">Actinomadura rugatobispora</name>
    <dbReference type="NCBI Taxonomy" id="1994"/>
    <lineage>
        <taxon>Bacteria</taxon>
        <taxon>Bacillati</taxon>
        <taxon>Actinomycetota</taxon>
        <taxon>Actinomycetes</taxon>
        <taxon>Streptosporangiales</taxon>
        <taxon>Thermomonosporaceae</taxon>
        <taxon>Actinomadura</taxon>
    </lineage>
</organism>
<accession>A0ABW1A4G7</accession>
<dbReference type="SUPFAM" id="SSF46785">
    <property type="entry name" value="Winged helix' DNA-binding domain"/>
    <property type="match status" value="1"/>
</dbReference>
<dbReference type="InterPro" id="IPR000847">
    <property type="entry name" value="LysR_HTH_N"/>
</dbReference>
<comment type="caution">
    <text evidence="6">The sequence shown here is derived from an EMBL/GenBank/DDBJ whole genome shotgun (WGS) entry which is preliminary data.</text>
</comment>
<dbReference type="PRINTS" id="PR00039">
    <property type="entry name" value="HTHLYSR"/>
</dbReference>
<dbReference type="PANTHER" id="PTHR30346:SF0">
    <property type="entry name" value="HCA OPERON TRANSCRIPTIONAL ACTIVATOR HCAR"/>
    <property type="match status" value="1"/>
</dbReference>
<keyword evidence="3" id="KW-0238">DNA-binding</keyword>
<feature type="domain" description="HTH lysR-type" evidence="5">
    <location>
        <begin position="3"/>
        <end position="60"/>
    </location>
</feature>
<dbReference type="PANTHER" id="PTHR30346">
    <property type="entry name" value="TRANSCRIPTIONAL DUAL REGULATOR HCAR-RELATED"/>
    <property type="match status" value="1"/>
</dbReference>
<gene>
    <name evidence="6" type="ORF">ACFPZN_20385</name>
</gene>
<evidence type="ECO:0000256" key="3">
    <source>
        <dbReference type="ARBA" id="ARBA00023125"/>
    </source>
</evidence>
<protein>
    <submittedName>
        <fullName evidence="6">LysR family transcriptional regulator</fullName>
    </submittedName>
</protein>
<sequence length="318" mass="35065">MEPDLQGLRAFVAAAEELHFGRAAARLLLTQQALSKRVRRLENALATPLFARTTRRVELTAAGHRLLPPAREAVAAFDAAVAAVRPPAPATLAPLRVDVFAERFTPLALLRAIAEREPDLGVEPSMRQGLANALPAVRNRELDAAFGRVHDAARPWPAELAHRPVTVVAMYAFAFEGHALADRPALRVADLREAGIAMPDPGGADEWRAYLARLSEDLGVPVRYGDVAVGVRDSARQLQRERHAVAVGEKDIDLPHDPRLRQIPIVEPTPLHVWSIVWHRENRDPRLARLLRALPHPDAPPDGTWLPDEDRAALNQRL</sequence>
<evidence type="ECO:0000256" key="1">
    <source>
        <dbReference type="ARBA" id="ARBA00009437"/>
    </source>
</evidence>
<dbReference type="Gene3D" id="3.40.190.10">
    <property type="entry name" value="Periplasmic binding protein-like II"/>
    <property type="match status" value="2"/>
</dbReference>